<dbReference type="PRINTS" id="PR00455">
    <property type="entry name" value="HTHTETR"/>
</dbReference>
<protein>
    <submittedName>
        <fullName evidence="7">Transcriptional regulator, TetR family</fullName>
    </submittedName>
</protein>
<keyword evidence="3 5" id="KW-0238">DNA-binding</keyword>
<dbReference type="PROSITE" id="PS50977">
    <property type="entry name" value="HTH_TETR_2"/>
    <property type="match status" value="1"/>
</dbReference>
<dbReference type="STRING" id="338969.Rfer_2067"/>
<dbReference type="Pfam" id="PF08361">
    <property type="entry name" value="TetR_C_2"/>
    <property type="match status" value="1"/>
</dbReference>
<dbReference type="RefSeq" id="WP_011464360.1">
    <property type="nucleotide sequence ID" value="NC_007908.1"/>
</dbReference>
<sequence>MARCTKEEALATRNRLLDAAEHVFAEKGVSRTSLHDIAEAAGVSRGAIYWHFKNKADLFNAMMERTTLPLEDALHQIGDDPELDPLHELQRAILDTMRKITLDERTRRVFEVATLKVEYVDELLAVKARHLQCYVEGVGQMERSLREAALRRGAPLRVSLSMAAQGLHALVVGLIHSWLLAPQAFELVGVAEMALGVYLAGLGLVPAPEQQAAPAP</sequence>
<gene>
    <name evidence="7" type="ordered locus">Rfer_2067</name>
</gene>
<feature type="DNA-binding region" description="H-T-H motif" evidence="5">
    <location>
        <begin position="33"/>
        <end position="52"/>
    </location>
</feature>
<proteinExistence type="predicted"/>
<dbReference type="GO" id="GO:0000976">
    <property type="term" value="F:transcription cis-regulatory region binding"/>
    <property type="evidence" value="ECO:0007669"/>
    <property type="project" value="TreeGrafter"/>
</dbReference>
<dbReference type="PANTHER" id="PTHR30055:SF240">
    <property type="entry name" value="HTH-TYPE TRANSCRIPTIONAL REGULATOR ACRR"/>
    <property type="match status" value="1"/>
</dbReference>
<dbReference type="SUPFAM" id="SSF48498">
    <property type="entry name" value="Tetracyclin repressor-like, C-terminal domain"/>
    <property type="match status" value="1"/>
</dbReference>
<keyword evidence="8" id="KW-1185">Reference proteome</keyword>
<keyword evidence="4" id="KW-0804">Transcription</keyword>
<accession>Q21WR1</accession>
<dbReference type="Pfam" id="PF00440">
    <property type="entry name" value="TetR_N"/>
    <property type="match status" value="1"/>
</dbReference>
<dbReference type="InterPro" id="IPR023772">
    <property type="entry name" value="DNA-bd_HTH_TetR-type_CS"/>
</dbReference>
<dbReference type="SUPFAM" id="SSF46689">
    <property type="entry name" value="Homeodomain-like"/>
    <property type="match status" value="1"/>
</dbReference>
<evidence type="ECO:0000256" key="4">
    <source>
        <dbReference type="ARBA" id="ARBA00023163"/>
    </source>
</evidence>
<evidence type="ECO:0000256" key="1">
    <source>
        <dbReference type="ARBA" id="ARBA00022491"/>
    </source>
</evidence>
<evidence type="ECO:0000256" key="3">
    <source>
        <dbReference type="ARBA" id="ARBA00023125"/>
    </source>
</evidence>
<evidence type="ECO:0000313" key="8">
    <source>
        <dbReference type="Proteomes" id="UP000008332"/>
    </source>
</evidence>
<keyword evidence="2" id="KW-0805">Transcription regulation</keyword>
<dbReference type="InterPro" id="IPR050109">
    <property type="entry name" value="HTH-type_TetR-like_transc_reg"/>
</dbReference>
<reference evidence="8" key="1">
    <citation type="submission" date="2006-02" db="EMBL/GenBank/DDBJ databases">
        <title>Complete sequence of chromosome of Rhodoferax ferrireducens DSM 15236.</title>
        <authorList>
            <person name="Copeland A."/>
            <person name="Lucas S."/>
            <person name="Lapidus A."/>
            <person name="Barry K."/>
            <person name="Detter J.C."/>
            <person name="Glavina del Rio T."/>
            <person name="Hammon N."/>
            <person name="Israni S."/>
            <person name="Pitluck S."/>
            <person name="Brettin T."/>
            <person name="Bruce D."/>
            <person name="Han C."/>
            <person name="Tapia R."/>
            <person name="Gilna P."/>
            <person name="Kiss H."/>
            <person name="Schmutz J."/>
            <person name="Larimer F."/>
            <person name="Land M."/>
            <person name="Kyrpides N."/>
            <person name="Ivanova N."/>
            <person name="Richardson P."/>
        </authorList>
    </citation>
    <scope>NUCLEOTIDE SEQUENCE [LARGE SCALE GENOMIC DNA]</scope>
    <source>
        <strain evidence="8">ATCC BAA-621 / DSM 15236 / T118</strain>
    </source>
</reference>
<dbReference type="OrthoDB" id="5816932at2"/>
<dbReference type="Gene3D" id="1.10.357.10">
    <property type="entry name" value="Tetracycline Repressor, domain 2"/>
    <property type="match status" value="1"/>
</dbReference>
<dbReference type="InterPro" id="IPR001647">
    <property type="entry name" value="HTH_TetR"/>
</dbReference>
<dbReference type="eggNOG" id="COG1309">
    <property type="taxonomic scope" value="Bacteria"/>
</dbReference>
<dbReference type="PROSITE" id="PS01081">
    <property type="entry name" value="HTH_TETR_1"/>
    <property type="match status" value="1"/>
</dbReference>
<evidence type="ECO:0000313" key="7">
    <source>
        <dbReference type="EMBL" id="ABD69792.1"/>
    </source>
</evidence>
<dbReference type="HOGENOM" id="CLU_069356_12_3_4"/>
<keyword evidence="1" id="KW-0678">Repressor</keyword>
<dbReference type="PANTHER" id="PTHR30055">
    <property type="entry name" value="HTH-TYPE TRANSCRIPTIONAL REGULATOR RUTR"/>
    <property type="match status" value="1"/>
</dbReference>
<evidence type="ECO:0000259" key="6">
    <source>
        <dbReference type="PROSITE" id="PS50977"/>
    </source>
</evidence>
<feature type="domain" description="HTH tetR-type" evidence="6">
    <location>
        <begin position="10"/>
        <end position="70"/>
    </location>
</feature>
<dbReference type="InterPro" id="IPR009057">
    <property type="entry name" value="Homeodomain-like_sf"/>
</dbReference>
<dbReference type="KEGG" id="rfr:Rfer_2067"/>
<evidence type="ECO:0000256" key="5">
    <source>
        <dbReference type="PROSITE-ProRule" id="PRU00335"/>
    </source>
</evidence>
<evidence type="ECO:0000256" key="2">
    <source>
        <dbReference type="ARBA" id="ARBA00023015"/>
    </source>
</evidence>
<dbReference type="InterPro" id="IPR013572">
    <property type="entry name" value="Tscrpt_reg_MAATS_C"/>
</dbReference>
<dbReference type="AlphaFoldDB" id="Q21WR1"/>
<dbReference type="EMBL" id="CP000267">
    <property type="protein sequence ID" value="ABD69792.1"/>
    <property type="molecule type" value="Genomic_DNA"/>
</dbReference>
<dbReference type="Proteomes" id="UP000008332">
    <property type="component" value="Chromosome"/>
</dbReference>
<dbReference type="GO" id="GO:0003700">
    <property type="term" value="F:DNA-binding transcription factor activity"/>
    <property type="evidence" value="ECO:0007669"/>
    <property type="project" value="TreeGrafter"/>
</dbReference>
<dbReference type="InterPro" id="IPR036271">
    <property type="entry name" value="Tet_transcr_reg_TetR-rel_C_sf"/>
</dbReference>
<organism evidence="7 8">
    <name type="scientific">Albidiferax ferrireducens (strain ATCC BAA-621 / DSM 15236 / T118)</name>
    <name type="common">Rhodoferax ferrireducens</name>
    <dbReference type="NCBI Taxonomy" id="338969"/>
    <lineage>
        <taxon>Bacteria</taxon>
        <taxon>Pseudomonadati</taxon>
        <taxon>Pseudomonadota</taxon>
        <taxon>Betaproteobacteria</taxon>
        <taxon>Burkholderiales</taxon>
        <taxon>Comamonadaceae</taxon>
        <taxon>Rhodoferax</taxon>
    </lineage>
</organism>
<name>Q21WR1_ALBFT</name>